<keyword evidence="2" id="KW-1185">Reference proteome</keyword>
<gene>
    <name evidence="1" type="ORF">B4U80_02034</name>
</gene>
<dbReference type="VEuPathDB" id="VectorBase:LDEU012661"/>
<dbReference type="AlphaFoldDB" id="A0A443RWE0"/>
<name>A0A443RWE0_9ACAR</name>
<dbReference type="Proteomes" id="UP000288716">
    <property type="component" value="Unassembled WGS sequence"/>
</dbReference>
<reference evidence="1 2" key="1">
    <citation type="journal article" date="2018" name="Gigascience">
        <title>Genomes of trombidid mites reveal novel predicted allergens and laterally-transferred genes associated with secondary metabolism.</title>
        <authorList>
            <person name="Dong X."/>
            <person name="Chaisiri K."/>
            <person name="Xia D."/>
            <person name="Armstrong S.D."/>
            <person name="Fang Y."/>
            <person name="Donnelly M.J."/>
            <person name="Kadowaki T."/>
            <person name="McGarry J.W."/>
            <person name="Darby A.C."/>
            <person name="Makepeace B.L."/>
        </authorList>
    </citation>
    <scope>NUCLEOTIDE SEQUENCE [LARGE SCALE GENOMIC DNA]</scope>
    <source>
        <strain evidence="1">UoL-UT</strain>
    </source>
</reference>
<evidence type="ECO:0000313" key="1">
    <source>
        <dbReference type="EMBL" id="RWS19379.1"/>
    </source>
</evidence>
<dbReference type="EMBL" id="NCKV01026993">
    <property type="protein sequence ID" value="RWS19379.1"/>
    <property type="molecule type" value="Genomic_DNA"/>
</dbReference>
<protein>
    <submittedName>
        <fullName evidence="1">Uncharacterized protein</fullName>
    </submittedName>
</protein>
<accession>A0A443RWE0</accession>
<organism evidence="1 2">
    <name type="scientific">Leptotrombidium deliense</name>
    <dbReference type="NCBI Taxonomy" id="299467"/>
    <lineage>
        <taxon>Eukaryota</taxon>
        <taxon>Metazoa</taxon>
        <taxon>Ecdysozoa</taxon>
        <taxon>Arthropoda</taxon>
        <taxon>Chelicerata</taxon>
        <taxon>Arachnida</taxon>
        <taxon>Acari</taxon>
        <taxon>Acariformes</taxon>
        <taxon>Trombidiformes</taxon>
        <taxon>Prostigmata</taxon>
        <taxon>Anystina</taxon>
        <taxon>Parasitengona</taxon>
        <taxon>Trombiculoidea</taxon>
        <taxon>Trombiculidae</taxon>
        <taxon>Leptotrombidium</taxon>
    </lineage>
</organism>
<comment type="caution">
    <text evidence="1">The sequence shown here is derived from an EMBL/GenBank/DDBJ whole genome shotgun (WGS) entry which is preliminary data.</text>
</comment>
<feature type="non-terminal residue" evidence="1">
    <location>
        <position position="76"/>
    </location>
</feature>
<evidence type="ECO:0000313" key="2">
    <source>
        <dbReference type="Proteomes" id="UP000288716"/>
    </source>
</evidence>
<proteinExistence type="predicted"/>
<sequence>MFDIEVIHRPGTQMQHVDALSRAFCFTMWTLLRRQQSVSLNINGQPVNQKPSKVVPAANEITKLLEKHHDNAGHPG</sequence>